<dbReference type="Pfam" id="PF25340">
    <property type="entry name" value="BCD_RFX"/>
    <property type="match status" value="1"/>
</dbReference>
<dbReference type="GO" id="GO:0000978">
    <property type="term" value="F:RNA polymerase II cis-regulatory region sequence-specific DNA binding"/>
    <property type="evidence" value="ECO:0007669"/>
    <property type="project" value="TreeGrafter"/>
</dbReference>
<dbReference type="FunFam" id="1.10.10.10:FF:000211">
    <property type="entry name" value="Regulatory factor X, 6"/>
    <property type="match status" value="1"/>
</dbReference>
<dbReference type="Pfam" id="PF02257">
    <property type="entry name" value="RFX_DNA_binding"/>
    <property type="match status" value="1"/>
</dbReference>
<evidence type="ECO:0000256" key="7">
    <source>
        <dbReference type="ARBA" id="ARBA00023242"/>
    </source>
</evidence>
<evidence type="ECO:0000313" key="13">
    <source>
        <dbReference type="Proteomes" id="UP001152795"/>
    </source>
</evidence>
<dbReference type="Proteomes" id="UP001152795">
    <property type="component" value="Unassembled WGS sequence"/>
</dbReference>
<keyword evidence="6" id="KW-0804">Transcription</keyword>
<dbReference type="Gene3D" id="1.10.10.10">
    <property type="entry name" value="Winged helix-like DNA-binding domain superfamily/Winged helix DNA-binding domain"/>
    <property type="match status" value="1"/>
</dbReference>
<evidence type="ECO:0000256" key="3">
    <source>
        <dbReference type="ARBA" id="ARBA00022782"/>
    </source>
</evidence>
<evidence type="ECO:0000256" key="8">
    <source>
        <dbReference type="ARBA" id="ARBA00072476"/>
    </source>
</evidence>
<dbReference type="GO" id="GO:0030154">
    <property type="term" value="P:cell differentiation"/>
    <property type="evidence" value="ECO:0007669"/>
    <property type="project" value="UniProtKB-KW"/>
</dbReference>
<keyword evidence="13" id="KW-1185">Reference proteome</keyword>
<feature type="compositionally biased region" description="Basic and acidic residues" evidence="10">
    <location>
        <begin position="588"/>
        <end position="599"/>
    </location>
</feature>
<dbReference type="InterPro" id="IPR003150">
    <property type="entry name" value="DNA-bd_RFX"/>
</dbReference>
<evidence type="ECO:0000256" key="5">
    <source>
        <dbReference type="ARBA" id="ARBA00023125"/>
    </source>
</evidence>
<feature type="compositionally biased region" description="Polar residues" evidence="10">
    <location>
        <begin position="569"/>
        <end position="581"/>
    </location>
</feature>
<dbReference type="AlphaFoldDB" id="A0A6S7HWX8"/>
<evidence type="ECO:0000256" key="9">
    <source>
        <dbReference type="ARBA" id="ARBA00077088"/>
    </source>
</evidence>
<proteinExistence type="predicted"/>
<evidence type="ECO:0000256" key="6">
    <source>
        <dbReference type="ARBA" id="ARBA00023163"/>
    </source>
</evidence>
<keyword evidence="7" id="KW-0539">Nucleus</keyword>
<feature type="compositionally biased region" description="Polar residues" evidence="10">
    <location>
        <begin position="545"/>
        <end position="561"/>
    </location>
</feature>
<gene>
    <name evidence="12" type="ORF">PACLA_8A040985</name>
</gene>
<evidence type="ECO:0000256" key="2">
    <source>
        <dbReference type="ARBA" id="ARBA00022473"/>
    </source>
</evidence>
<keyword evidence="3" id="KW-0221">Differentiation</keyword>
<dbReference type="GO" id="GO:0000981">
    <property type="term" value="F:DNA-binding transcription factor activity, RNA polymerase II-specific"/>
    <property type="evidence" value="ECO:0007669"/>
    <property type="project" value="TreeGrafter"/>
</dbReference>
<feature type="domain" description="RFX-type winged-helix" evidence="11">
    <location>
        <begin position="92"/>
        <end position="167"/>
    </location>
</feature>
<comment type="caution">
    <text evidence="12">The sequence shown here is derived from an EMBL/GenBank/DDBJ whole genome shotgun (WGS) entry which is preliminary data.</text>
</comment>
<dbReference type="EMBL" id="CACRXK020006911">
    <property type="protein sequence ID" value="CAB4010805.1"/>
    <property type="molecule type" value="Genomic_DNA"/>
</dbReference>
<sequence>MPNTRSKSRNCGGSKSKYMRYESGGNEYKDDGAQLMGSFSMNGLKNCFGNTTDLAQQETGGGDFFDDSPEFKVNPNERTLCTKSRKAQSNETLRWLEENYVMCEGVCLPRCILYAHYLDFCRSHKLEAACAATFGKIIRQKFPELTTRRLGTRGHSKYHYYGIGIKETSTYYHSVYSGKGLTRFSGTKIKSKGSFLRKYSPSSRTGTLLPDFPNPQILQLPELAPLEKVDTLIIMYKTHCQCILDTAINSNFNEIKSFLHHFWQGMPNHLLPILQVEVVANLICLCDSILYKVLIDVLIPSTMQDMPEDLLADVRGFARHIEKWVKTSLDGFPEYLVCCKLQVTRQFALSVKRQTSFLHLAQTARPVIQDNETAEQMASDLEQVDLSCLGTEAMFTSYDELNKGNDIDKEVLDMLRTLLEKPAPVEDYVEWMDKIVERRLMKPQLESESNFKARAQEFLLQWSFTGGRLMHNLTLNNCTSFGSFHLLRMLMDEYMLLAIETKLNEDYENNIQENLDKCLKKDGNMNKSIRMTSFSMKTKFTVSATQAAKTDIQPQHNSKPATQRKKSTNQKPSSLCSWSQSGRKRKRKVDEGSNYKDHSPGTAALTPPVSPLYNLQNGQTSAGVAWYYSDQQPTGEITDVYGYEGIKRSVAVQPSPEDIDDLVSQHFRNCGVNPSSSGSADYDEVFHDQEHYAFSHVANRYPVMQQTQVSNSAYSTFNQPHKQPHESTLIPPYPLIPPHVNYNKTQHPPQSSMIFYPDGNTSESMTHEHFAPFPYDDDAEMGGNVDNLFGGACAFDVDDVGDASSLPSINALLSTAVQMF</sequence>
<dbReference type="PROSITE" id="PS51526">
    <property type="entry name" value="RFX_DBD"/>
    <property type="match status" value="1"/>
</dbReference>
<evidence type="ECO:0000256" key="10">
    <source>
        <dbReference type="SAM" id="MobiDB-lite"/>
    </source>
</evidence>
<dbReference type="GO" id="GO:0005634">
    <property type="term" value="C:nucleus"/>
    <property type="evidence" value="ECO:0007669"/>
    <property type="project" value="UniProtKB-SubCell"/>
</dbReference>
<dbReference type="InterPro" id="IPR036388">
    <property type="entry name" value="WH-like_DNA-bd_sf"/>
</dbReference>
<keyword evidence="5 12" id="KW-0238">DNA-binding</keyword>
<protein>
    <recommendedName>
        <fullName evidence="8">DNA-binding protein RFX6</fullName>
    </recommendedName>
    <alternativeName>
        <fullName evidence="9">Regulatory factor X 6</fullName>
    </alternativeName>
</protein>
<keyword evidence="2" id="KW-0217">Developmental protein</keyword>
<comment type="subcellular location">
    <subcellularLocation>
        <location evidence="1">Nucleus</location>
    </subcellularLocation>
</comment>
<dbReference type="OrthoDB" id="10056949at2759"/>
<organism evidence="12 13">
    <name type="scientific">Paramuricea clavata</name>
    <name type="common">Red gorgonian</name>
    <name type="synonym">Violescent sea-whip</name>
    <dbReference type="NCBI Taxonomy" id="317549"/>
    <lineage>
        <taxon>Eukaryota</taxon>
        <taxon>Metazoa</taxon>
        <taxon>Cnidaria</taxon>
        <taxon>Anthozoa</taxon>
        <taxon>Octocorallia</taxon>
        <taxon>Malacalcyonacea</taxon>
        <taxon>Plexauridae</taxon>
        <taxon>Paramuricea</taxon>
    </lineage>
</organism>
<dbReference type="InterPro" id="IPR057321">
    <property type="entry name" value="RFX1-4/6/8-like_BCD"/>
</dbReference>
<reference evidence="12" key="1">
    <citation type="submission" date="2020-04" db="EMBL/GenBank/DDBJ databases">
        <authorList>
            <person name="Alioto T."/>
            <person name="Alioto T."/>
            <person name="Gomez Garrido J."/>
        </authorList>
    </citation>
    <scope>NUCLEOTIDE SEQUENCE</scope>
    <source>
        <strain evidence="12">A484AB</strain>
    </source>
</reference>
<dbReference type="InterPro" id="IPR036390">
    <property type="entry name" value="WH_DNA-bd_sf"/>
</dbReference>
<feature type="region of interest" description="Disordered" evidence="10">
    <location>
        <begin position="545"/>
        <end position="614"/>
    </location>
</feature>
<evidence type="ECO:0000256" key="1">
    <source>
        <dbReference type="ARBA" id="ARBA00004123"/>
    </source>
</evidence>
<dbReference type="PANTHER" id="PTHR12619">
    <property type="entry name" value="RFX TRANSCRIPTION FACTOR FAMILY"/>
    <property type="match status" value="1"/>
</dbReference>
<dbReference type="InterPro" id="IPR039779">
    <property type="entry name" value="RFX-like"/>
</dbReference>
<accession>A0A6S7HWX8</accession>
<dbReference type="SUPFAM" id="SSF46785">
    <property type="entry name" value="Winged helix' DNA-binding domain"/>
    <property type="match status" value="1"/>
</dbReference>
<dbReference type="PANTHER" id="PTHR12619:SF28">
    <property type="entry name" value="DNA-BINDING PROTEIN RFX6"/>
    <property type="match status" value="1"/>
</dbReference>
<evidence type="ECO:0000256" key="4">
    <source>
        <dbReference type="ARBA" id="ARBA00023015"/>
    </source>
</evidence>
<keyword evidence="4" id="KW-0805">Transcription regulation</keyword>
<evidence type="ECO:0000313" key="12">
    <source>
        <dbReference type="EMBL" id="CAB4010805.1"/>
    </source>
</evidence>
<name>A0A6S7HWX8_PARCT</name>
<evidence type="ECO:0000259" key="11">
    <source>
        <dbReference type="PROSITE" id="PS51526"/>
    </source>
</evidence>